<dbReference type="PANTHER" id="PTHR43866:SF4">
    <property type="entry name" value="MALONATE-SEMIALDEHYDE DEHYDROGENASE"/>
    <property type="match status" value="1"/>
</dbReference>
<dbReference type="Gene3D" id="3.40.605.10">
    <property type="entry name" value="Aldehyde Dehydrogenase, Chain A, domain 1"/>
    <property type="match status" value="1"/>
</dbReference>
<dbReference type="AlphaFoldDB" id="A0A5K7YLA5"/>
<dbReference type="GO" id="GO:0006210">
    <property type="term" value="P:thymine catabolic process"/>
    <property type="evidence" value="ECO:0007669"/>
    <property type="project" value="TreeGrafter"/>
</dbReference>
<evidence type="ECO:0000256" key="1">
    <source>
        <dbReference type="ARBA" id="ARBA00013048"/>
    </source>
</evidence>
<name>A0A5K7YLA5_9BACT</name>
<dbReference type="InterPro" id="IPR015590">
    <property type="entry name" value="Aldehyde_DH_dom"/>
</dbReference>
<dbReference type="FunFam" id="3.40.309.10:FF:000002">
    <property type="entry name" value="Methylmalonate-semialdehyde dehydrogenase (Acylating)"/>
    <property type="match status" value="1"/>
</dbReference>
<accession>A0A5K7YLA5</accession>
<dbReference type="Proteomes" id="UP000427906">
    <property type="component" value="Chromosome"/>
</dbReference>
<dbReference type="KEGG" id="dalk:DSCA_15310"/>
<keyword evidence="2" id="KW-0560">Oxidoreductase</keyword>
<reference evidence="5 6" key="1">
    <citation type="submission" date="2019-11" db="EMBL/GenBank/DDBJ databases">
        <title>Comparative genomics of hydrocarbon-degrading Desulfosarcina strains.</title>
        <authorList>
            <person name="Watanabe M."/>
            <person name="Kojima H."/>
            <person name="Fukui M."/>
        </authorList>
    </citation>
    <scope>NUCLEOTIDE SEQUENCE [LARGE SCALE GENOMIC DNA]</scope>
    <source>
        <strain evidence="5 6">PL12</strain>
    </source>
</reference>
<dbReference type="InterPro" id="IPR016162">
    <property type="entry name" value="Ald_DH_N"/>
</dbReference>
<dbReference type="InterPro" id="IPR016161">
    <property type="entry name" value="Ald_DH/histidinol_DH"/>
</dbReference>
<dbReference type="CDD" id="cd07085">
    <property type="entry name" value="ALDH_F6_MMSDH"/>
    <property type="match status" value="1"/>
</dbReference>
<protein>
    <recommendedName>
        <fullName evidence="1">methylmalonate-semialdehyde dehydrogenase (CoA acylating)</fullName>
        <ecNumber evidence="1">1.2.1.27</ecNumber>
    </recommendedName>
</protein>
<evidence type="ECO:0000256" key="3">
    <source>
        <dbReference type="ARBA" id="ARBA00023027"/>
    </source>
</evidence>
<sequence>MTMSLPLIKNYIDGEWVESDSTTFGDVTNPAKGEKIATVAYGTAADVDRAVTAAREAFGHWRETPPLSRARYLFRLKDAFEENFEEIAETLTTEHGKAIDEARGEVRRMIENVEHATGVTTLMSGYTLEDIAKNIDCYGHRQPMGVFGCIAPYNFPAMVPWWFLPYAVVTGNTFVLKPSEQVPMTQTRIMEIVDEVGFPEGVINMVHGSRDVVNAMLDHPDIQGISFVGSTPTARHIYRQCGVTGKRVQSLGGAKNIVAVMPDADLDQGMPSLLTSFYGCSGQRCLSGSVLVPVGDIADRLVAQFTAASRTVRLGDGLDEQTFMGPLISAAHRERVLGYIEKGIAEGADLVLDGRDMQVDGYPGGFFVGPTVFDHVTPDMTIAKEEIFGPVVSIVRAADMDAVVDLINTREFANAACIYTASGAAAREFKYRVKPAMVGVNIGIAAPMSFFPFGGAGNSMFGDIKGHGQESFLFYTDMKVVIERWY</sequence>
<evidence type="ECO:0000313" key="5">
    <source>
        <dbReference type="EMBL" id="BBO67601.1"/>
    </source>
</evidence>
<proteinExistence type="predicted"/>
<dbReference type="SUPFAM" id="SSF53720">
    <property type="entry name" value="ALDH-like"/>
    <property type="match status" value="1"/>
</dbReference>
<evidence type="ECO:0000259" key="4">
    <source>
        <dbReference type="Pfam" id="PF00171"/>
    </source>
</evidence>
<dbReference type="EC" id="1.2.1.27" evidence="1"/>
<feature type="domain" description="Aldehyde dehydrogenase" evidence="4">
    <location>
        <begin position="16"/>
        <end position="481"/>
    </location>
</feature>
<dbReference type="Pfam" id="PF00171">
    <property type="entry name" value="Aldedh"/>
    <property type="match status" value="1"/>
</dbReference>
<dbReference type="GO" id="GO:0004491">
    <property type="term" value="F:methylmalonate-semialdehyde dehydrogenase (acylating, NAD) activity"/>
    <property type="evidence" value="ECO:0007669"/>
    <property type="project" value="UniProtKB-EC"/>
</dbReference>
<dbReference type="EMBL" id="AP021874">
    <property type="protein sequence ID" value="BBO67601.1"/>
    <property type="molecule type" value="Genomic_DNA"/>
</dbReference>
<dbReference type="GO" id="GO:0006574">
    <property type="term" value="P:L-valine catabolic process"/>
    <property type="evidence" value="ECO:0007669"/>
    <property type="project" value="TreeGrafter"/>
</dbReference>
<dbReference type="NCBIfam" id="TIGR01722">
    <property type="entry name" value="MMSDH"/>
    <property type="match status" value="1"/>
</dbReference>
<dbReference type="InterPro" id="IPR016163">
    <property type="entry name" value="Ald_DH_C"/>
</dbReference>
<dbReference type="Gene3D" id="3.40.309.10">
    <property type="entry name" value="Aldehyde Dehydrogenase, Chain A, domain 2"/>
    <property type="match status" value="1"/>
</dbReference>
<dbReference type="FunFam" id="3.40.605.10:FF:000003">
    <property type="entry name" value="Methylmalonate-semialdehyde dehydrogenase [acylating]"/>
    <property type="match status" value="1"/>
</dbReference>
<organism evidence="5 6">
    <name type="scientific">Desulfosarcina alkanivorans</name>
    <dbReference type="NCBI Taxonomy" id="571177"/>
    <lineage>
        <taxon>Bacteria</taxon>
        <taxon>Pseudomonadati</taxon>
        <taxon>Thermodesulfobacteriota</taxon>
        <taxon>Desulfobacteria</taxon>
        <taxon>Desulfobacterales</taxon>
        <taxon>Desulfosarcinaceae</taxon>
        <taxon>Desulfosarcina</taxon>
    </lineage>
</organism>
<keyword evidence="3" id="KW-0520">NAD</keyword>
<gene>
    <name evidence="5" type="ORF">DSCA_15310</name>
</gene>
<evidence type="ECO:0000256" key="2">
    <source>
        <dbReference type="ARBA" id="ARBA00023002"/>
    </source>
</evidence>
<dbReference type="InterPro" id="IPR010061">
    <property type="entry name" value="MeMal-semiAld_DH"/>
</dbReference>
<evidence type="ECO:0000313" key="6">
    <source>
        <dbReference type="Proteomes" id="UP000427906"/>
    </source>
</evidence>
<keyword evidence="6" id="KW-1185">Reference proteome</keyword>
<dbReference type="PANTHER" id="PTHR43866">
    <property type="entry name" value="MALONATE-SEMIALDEHYDE DEHYDROGENASE"/>
    <property type="match status" value="1"/>
</dbReference>